<gene>
    <name evidence="1" type="ORF">QTG54_002880</name>
</gene>
<proteinExistence type="predicted"/>
<keyword evidence="2" id="KW-1185">Reference proteome</keyword>
<name>A0AAD8YHA1_9STRA</name>
<evidence type="ECO:0000313" key="2">
    <source>
        <dbReference type="Proteomes" id="UP001224775"/>
    </source>
</evidence>
<reference evidence="1" key="1">
    <citation type="submission" date="2023-06" db="EMBL/GenBank/DDBJ databases">
        <title>Survivors Of The Sea: Transcriptome response of Skeletonema marinoi to long-term dormancy.</title>
        <authorList>
            <person name="Pinder M.I.M."/>
            <person name="Kourtchenko O."/>
            <person name="Robertson E.K."/>
            <person name="Larsson T."/>
            <person name="Maumus F."/>
            <person name="Osuna-Cruz C.M."/>
            <person name="Vancaester E."/>
            <person name="Stenow R."/>
            <person name="Vandepoele K."/>
            <person name="Ploug H."/>
            <person name="Bruchert V."/>
            <person name="Godhe A."/>
            <person name="Topel M."/>
        </authorList>
    </citation>
    <scope>NUCLEOTIDE SEQUENCE</scope>
    <source>
        <strain evidence="1">R05AC</strain>
    </source>
</reference>
<dbReference type="Proteomes" id="UP001224775">
    <property type="component" value="Unassembled WGS sequence"/>
</dbReference>
<organism evidence="1 2">
    <name type="scientific">Skeletonema marinoi</name>
    <dbReference type="NCBI Taxonomy" id="267567"/>
    <lineage>
        <taxon>Eukaryota</taxon>
        <taxon>Sar</taxon>
        <taxon>Stramenopiles</taxon>
        <taxon>Ochrophyta</taxon>
        <taxon>Bacillariophyta</taxon>
        <taxon>Coscinodiscophyceae</taxon>
        <taxon>Thalassiosirophycidae</taxon>
        <taxon>Thalassiosirales</taxon>
        <taxon>Skeletonemataceae</taxon>
        <taxon>Skeletonema</taxon>
        <taxon>Skeletonema marinoi-dohrnii complex</taxon>
    </lineage>
</organism>
<sequence length="155" mass="17504">MVEPLVIAATLRKHSKCLYLNLKEASEEERRIFAAALSETDCRCNTVLTKKLKGSQAVDEVPATILVPTFPDKKDEEELDLQSLTEEDLKLLKKTDPFLYYSIPGVNKAALSLKKVDHSKASQSTKVTRKARLSFECHPSLAMDELLVGWKRLTW</sequence>
<dbReference type="AlphaFoldDB" id="A0AAD8YHA1"/>
<accession>A0AAD8YHA1</accession>
<protein>
    <submittedName>
        <fullName evidence="1">Uncharacterized protein</fullName>
    </submittedName>
</protein>
<dbReference type="EMBL" id="JATAAI010000004">
    <property type="protein sequence ID" value="KAK1746273.1"/>
    <property type="molecule type" value="Genomic_DNA"/>
</dbReference>
<comment type="caution">
    <text evidence="1">The sequence shown here is derived from an EMBL/GenBank/DDBJ whole genome shotgun (WGS) entry which is preliminary data.</text>
</comment>
<evidence type="ECO:0000313" key="1">
    <source>
        <dbReference type="EMBL" id="KAK1746273.1"/>
    </source>
</evidence>